<proteinExistence type="predicted"/>
<sequence length="54" mass="5648">GAQRLLVQRDAVVTLLARSDPASVSVLRRLWTDYRAHVVVPAGLDAVAAAGAPP</sequence>
<accession>A0A6J4K8U8</accession>
<organism evidence="1">
    <name type="scientific">uncultured Gemmatimonadaceae bacterium</name>
    <dbReference type="NCBI Taxonomy" id="246130"/>
    <lineage>
        <taxon>Bacteria</taxon>
        <taxon>Pseudomonadati</taxon>
        <taxon>Gemmatimonadota</taxon>
        <taxon>Gemmatimonadia</taxon>
        <taxon>Gemmatimonadales</taxon>
        <taxon>Gemmatimonadaceae</taxon>
        <taxon>environmental samples</taxon>
    </lineage>
</organism>
<evidence type="ECO:0000313" key="1">
    <source>
        <dbReference type="EMBL" id="CAA9298499.1"/>
    </source>
</evidence>
<dbReference type="AlphaFoldDB" id="A0A6J4K8U8"/>
<name>A0A6J4K8U8_9BACT</name>
<gene>
    <name evidence="1" type="ORF">AVDCRST_MAG11-655</name>
</gene>
<feature type="non-terminal residue" evidence="1">
    <location>
        <position position="1"/>
    </location>
</feature>
<reference evidence="1" key="1">
    <citation type="submission" date="2020-02" db="EMBL/GenBank/DDBJ databases">
        <authorList>
            <person name="Meier V. D."/>
        </authorList>
    </citation>
    <scope>NUCLEOTIDE SEQUENCE</scope>
    <source>
        <strain evidence="1">AVDCRST_MAG11</strain>
    </source>
</reference>
<protein>
    <submittedName>
        <fullName evidence="1">Uncharacterized protein</fullName>
    </submittedName>
</protein>
<dbReference type="EMBL" id="CADCTU010000143">
    <property type="protein sequence ID" value="CAA9298499.1"/>
    <property type="molecule type" value="Genomic_DNA"/>
</dbReference>